<evidence type="ECO:0000256" key="4">
    <source>
        <dbReference type="ARBA" id="ARBA00023125"/>
    </source>
</evidence>
<dbReference type="FunCoup" id="M4CQ36">
    <property type="interactions" value="6"/>
</dbReference>
<dbReference type="InterPro" id="IPR016177">
    <property type="entry name" value="DNA-bd_dom_sf"/>
</dbReference>
<feature type="domain" description="AP2/ERF" evidence="8">
    <location>
        <begin position="33"/>
        <end position="90"/>
    </location>
</feature>
<keyword evidence="10" id="KW-1185">Reference proteome</keyword>
<evidence type="ECO:0000256" key="7">
    <source>
        <dbReference type="ARBA" id="ARBA00024343"/>
    </source>
</evidence>
<evidence type="ECO:0000256" key="5">
    <source>
        <dbReference type="ARBA" id="ARBA00023163"/>
    </source>
</evidence>
<dbReference type="AlphaFoldDB" id="M4CQ36"/>
<dbReference type="HOGENOM" id="CLU_042594_5_1_1"/>
<dbReference type="STRING" id="51351.M4CQ36"/>
<evidence type="ECO:0000256" key="2">
    <source>
        <dbReference type="ARBA" id="ARBA00022745"/>
    </source>
</evidence>
<proteinExistence type="inferred from homology"/>
<dbReference type="InterPro" id="IPR001471">
    <property type="entry name" value="AP2/ERF_dom"/>
</dbReference>
<protein>
    <recommendedName>
        <fullName evidence="8">AP2/ERF domain-containing protein</fullName>
    </recommendedName>
</protein>
<dbReference type="PANTHER" id="PTHR31677">
    <property type="entry name" value="AP2 DOMAIN CLASS TRANSCRIPTION FACTOR"/>
    <property type="match status" value="1"/>
</dbReference>
<dbReference type="CDD" id="cd00018">
    <property type="entry name" value="AP2"/>
    <property type="match status" value="1"/>
</dbReference>
<accession>M4CQ36</accession>
<dbReference type="InterPro" id="IPR036955">
    <property type="entry name" value="AP2/ERF_dom_sf"/>
</dbReference>
<reference evidence="9 10" key="2">
    <citation type="journal article" date="2018" name="Hortic Res">
        <title>Improved Brassica rapa reference genome by single-molecule sequencing and chromosome conformation capture technologies.</title>
        <authorList>
            <person name="Zhang L."/>
            <person name="Cai X."/>
            <person name="Wu J."/>
            <person name="Liu M."/>
            <person name="Grob S."/>
            <person name="Cheng F."/>
            <person name="Liang J."/>
            <person name="Cai C."/>
            <person name="Liu Z."/>
            <person name="Liu B."/>
            <person name="Wang F."/>
            <person name="Li S."/>
            <person name="Liu F."/>
            <person name="Li X."/>
            <person name="Cheng L."/>
            <person name="Yang W."/>
            <person name="Li M.H."/>
            <person name="Grossniklaus U."/>
            <person name="Zheng H."/>
            <person name="Wang X."/>
        </authorList>
    </citation>
    <scope>NUCLEOTIDE SEQUENCE [LARGE SCALE GENOMIC DNA]</scope>
    <source>
        <strain evidence="9 10">cv. Chiifu-401-42</strain>
    </source>
</reference>
<keyword evidence="3" id="KW-0805">Transcription regulation</keyword>
<sequence>MVSTDYSLLSTHNSTTSFQERWQLPRYGLPSSSQRVVRKRPWGRYAAEIRDPVKKTRVWLGTFDTGEEAARAYDTTAREFHGFKAKTNFSLPGESPTSDGSIGRSEMTTRRIEMVGRFPFAWHRQNNVSSGLPPNVAGFFFDPSRAAALRVELSQVYPVQFDPVNIELSIGIPETVKVKPRTELNLDLNLAPPLNV</sequence>
<reference evidence="9 10" key="1">
    <citation type="journal article" date="2011" name="Nat. Genet.">
        <title>The genome of the mesopolyploid crop species Brassica rapa.</title>
        <authorList>
            <consortium name="Brassica rapa Genome Sequencing Project Consortium"/>
            <person name="Wang X."/>
            <person name="Wang H."/>
            <person name="Wang J."/>
            <person name="Sun R."/>
            <person name="Wu J."/>
            <person name="Liu S."/>
            <person name="Bai Y."/>
            <person name="Mun J.H."/>
            <person name="Bancroft I."/>
            <person name="Cheng F."/>
            <person name="Huang S."/>
            <person name="Li X."/>
            <person name="Hua W."/>
            <person name="Wang J."/>
            <person name="Wang X."/>
            <person name="Freeling M."/>
            <person name="Pires J.C."/>
            <person name="Paterson A.H."/>
            <person name="Chalhoub B."/>
            <person name="Wang B."/>
            <person name="Hayward A."/>
            <person name="Sharpe A.G."/>
            <person name="Park B.S."/>
            <person name="Weisshaar B."/>
            <person name="Liu B."/>
            <person name="Li B."/>
            <person name="Liu B."/>
            <person name="Tong C."/>
            <person name="Song C."/>
            <person name="Duran C."/>
            <person name="Peng C."/>
            <person name="Geng C."/>
            <person name="Koh C."/>
            <person name="Lin C."/>
            <person name="Edwards D."/>
            <person name="Mu D."/>
            <person name="Shen D."/>
            <person name="Soumpourou E."/>
            <person name="Li F."/>
            <person name="Fraser F."/>
            <person name="Conant G."/>
            <person name="Lassalle G."/>
            <person name="King G.J."/>
            <person name="Bonnema G."/>
            <person name="Tang H."/>
            <person name="Wang H."/>
            <person name="Belcram H."/>
            <person name="Zhou H."/>
            <person name="Hirakawa H."/>
            <person name="Abe H."/>
            <person name="Guo H."/>
            <person name="Wang H."/>
            <person name="Jin H."/>
            <person name="Parkin I.A."/>
            <person name="Batley J."/>
            <person name="Kim J.S."/>
            <person name="Just J."/>
            <person name="Li J."/>
            <person name="Xu J."/>
            <person name="Deng J."/>
            <person name="Kim J.A."/>
            <person name="Li J."/>
            <person name="Yu J."/>
            <person name="Meng J."/>
            <person name="Wang J."/>
            <person name="Min J."/>
            <person name="Poulain J."/>
            <person name="Wang J."/>
            <person name="Hatakeyama K."/>
            <person name="Wu K."/>
            <person name="Wang L."/>
            <person name="Fang L."/>
            <person name="Trick M."/>
            <person name="Links M.G."/>
            <person name="Zhao M."/>
            <person name="Jin M."/>
            <person name="Ramchiary N."/>
            <person name="Drou N."/>
            <person name="Berkman P.J."/>
            <person name="Cai Q."/>
            <person name="Huang Q."/>
            <person name="Li R."/>
            <person name="Tabata S."/>
            <person name="Cheng S."/>
            <person name="Zhang S."/>
            <person name="Zhang S."/>
            <person name="Huang S."/>
            <person name="Sato S."/>
            <person name="Sun S."/>
            <person name="Kwon S.J."/>
            <person name="Choi S.R."/>
            <person name="Lee T.H."/>
            <person name="Fan W."/>
            <person name="Zhao X."/>
            <person name="Tan X."/>
            <person name="Xu X."/>
            <person name="Wang Y."/>
            <person name="Qiu Y."/>
            <person name="Yin Y."/>
            <person name="Li Y."/>
            <person name="Du Y."/>
            <person name="Liao Y."/>
            <person name="Lim Y."/>
            <person name="Narusaka Y."/>
            <person name="Wang Y."/>
            <person name="Wang Z."/>
            <person name="Li Z."/>
            <person name="Wang Z."/>
            <person name="Xiong Z."/>
            <person name="Zhang Z."/>
        </authorList>
    </citation>
    <scope>NUCLEOTIDE SEQUENCE [LARGE SCALE GENOMIC DNA]</scope>
    <source>
        <strain evidence="9 10">cv. Chiifu-401-42</strain>
    </source>
</reference>
<dbReference type="Gramene" id="Bra006325.1">
    <property type="protein sequence ID" value="Bra006325.1-P"/>
    <property type="gene ID" value="Bra006325"/>
</dbReference>
<dbReference type="Proteomes" id="UP000011750">
    <property type="component" value="Chromosome A03"/>
</dbReference>
<dbReference type="PROSITE" id="PS51032">
    <property type="entry name" value="AP2_ERF"/>
    <property type="match status" value="1"/>
</dbReference>
<comment type="subcellular location">
    <subcellularLocation>
        <location evidence="1">Nucleus</location>
    </subcellularLocation>
</comment>
<dbReference type="Gene3D" id="3.30.730.10">
    <property type="entry name" value="AP2/ERF domain"/>
    <property type="match status" value="1"/>
</dbReference>
<dbReference type="GO" id="GO:0003700">
    <property type="term" value="F:DNA-binding transcription factor activity"/>
    <property type="evidence" value="ECO:0007669"/>
    <property type="project" value="InterPro"/>
</dbReference>
<dbReference type="GO" id="GO:0005634">
    <property type="term" value="C:nucleus"/>
    <property type="evidence" value="ECO:0007669"/>
    <property type="project" value="UniProtKB-SubCell"/>
</dbReference>
<keyword evidence="4" id="KW-0238">DNA-binding</keyword>
<dbReference type="Pfam" id="PF00847">
    <property type="entry name" value="AP2"/>
    <property type="match status" value="1"/>
</dbReference>
<evidence type="ECO:0000256" key="6">
    <source>
        <dbReference type="ARBA" id="ARBA00023242"/>
    </source>
</evidence>
<evidence type="ECO:0000259" key="8">
    <source>
        <dbReference type="PROSITE" id="PS51032"/>
    </source>
</evidence>
<dbReference type="PRINTS" id="PR00367">
    <property type="entry name" value="ETHRSPELEMNT"/>
</dbReference>
<reference evidence="9" key="3">
    <citation type="submission" date="2023-03" db="UniProtKB">
        <authorList>
            <consortium name="EnsemblPlants"/>
        </authorList>
    </citation>
    <scope>IDENTIFICATION</scope>
    <source>
        <strain evidence="9">cv. Chiifu-401-42</strain>
    </source>
</reference>
<name>M4CQ36_BRACM</name>
<comment type="similarity">
    <text evidence="7">Belongs to the AP2/ERF transcription factor family. ERF subfamily.</text>
</comment>
<evidence type="ECO:0000313" key="9">
    <source>
        <dbReference type="EnsemblPlants" id="Bra006325.1-P"/>
    </source>
</evidence>
<dbReference type="GO" id="GO:0009873">
    <property type="term" value="P:ethylene-activated signaling pathway"/>
    <property type="evidence" value="ECO:0007669"/>
    <property type="project" value="UniProtKB-KW"/>
</dbReference>
<dbReference type="InParanoid" id="M4CQ36"/>
<organism evidence="9 10">
    <name type="scientific">Brassica campestris</name>
    <name type="common">Field mustard</name>
    <dbReference type="NCBI Taxonomy" id="3711"/>
    <lineage>
        <taxon>Eukaryota</taxon>
        <taxon>Viridiplantae</taxon>
        <taxon>Streptophyta</taxon>
        <taxon>Embryophyta</taxon>
        <taxon>Tracheophyta</taxon>
        <taxon>Spermatophyta</taxon>
        <taxon>Magnoliopsida</taxon>
        <taxon>eudicotyledons</taxon>
        <taxon>Gunneridae</taxon>
        <taxon>Pentapetalae</taxon>
        <taxon>rosids</taxon>
        <taxon>malvids</taxon>
        <taxon>Brassicales</taxon>
        <taxon>Brassicaceae</taxon>
        <taxon>Brassiceae</taxon>
        <taxon>Brassica</taxon>
    </lineage>
</organism>
<evidence type="ECO:0000256" key="3">
    <source>
        <dbReference type="ARBA" id="ARBA00023015"/>
    </source>
</evidence>
<dbReference type="SMART" id="SM00380">
    <property type="entry name" value="AP2"/>
    <property type="match status" value="1"/>
</dbReference>
<evidence type="ECO:0000256" key="1">
    <source>
        <dbReference type="ARBA" id="ARBA00004123"/>
    </source>
</evidence>
<dbReference type="SUPFAM" id="SSF54171">
    <property type="entry name" value="DNA-binding domain"/>
    <property type="match status" value="1"/>
</dbReference>
<dbReference type="FunFam" id="3.30.730.10:FF:000001">
    <property type="entry name" value="Ethylene-responsive transcription factor 2"/>
    <property type="match status" value="1"/>
</dbReference>
<dbReference type="PANTHER" id="PTHR31677:SF228">
    <property type="entry name" value="ETHYLENE-RESPONSIVE TRANSCRIPTION FACTOR 10-RELATED"/>
    <property type="match status" value="1"/>
</dbReference>
<keyword evidence="6" id="KW-0539">Nucleus</keyword>
<keyword evidence="2" id="KW-0936">Ethylene signaling pathway</keyword>
<dbReference type="GO" id="GO:0003677">
    <property type="term" value="F:DNA binding"/>
    <property type="evidence" value="ECO:0007669"/>
    <property type="project" value="UniProtKB-KW"/>
</dbReference>
<evidence type="ECO:0000313" key="10">
    <source>
        <dbReference type="Proteomes" id="UP000011750"/>
    </source>
</evidence>
<dbReference type="eggNOG" id="ENOG502RZGB">
    <property type="taxonomic scope" value="Eukaryota"/>
</dbReference>
<keyword evidence="5" id="KW-0804">Transcription</keyword>
<dbReference type="EnsemblPlants" id="Bra006325.1">
    <property type="protein sequence ID" value="Bra006325.1-P"/>
    <property type="gene ID" value="Bra006325"/>
</dbReference>